<keyword evidence="3" id="KW-1185">Reference proteome</keyword>
<dbReference type="VEuPathDB" id="AmoebaDB:FDP41_008252"/>
<protein>
    <recommendedName>
        <fullName evidence="1">DUF4116 domain-containing protein</fullName>
    </recommendedName>
</protein>
<dbReference type="Proteomes" id="UP000444721">
    <property type="component" value="Unassembled WGS sequence"/>
</dbReference>
<proteinExistence type="predicted"/>
<comment type="caution">
    <text evidence="2">The sequence shown here is derived from an EMBL/GenBank/DDBJ whole genome shotgun (WGS) entry which is preliminary data.</text>
</comment>
<dbReference type="VEuPathDB" id="AmoebaDB:NF0002840"/>
<dbReference type="Pfam" id="PF13475">
    <property type="entry name" value="DUF4116"/>
    <property type="match status" value="1"/>
</dbReference>
<dbReference type="EMBL" id="VFQX01000060">
    <property type="protein sequence ID" value="KAF0973548.1"/>
    <property type="molecule type" value="Genomic_DNA"/>
</dbReference>
<dbReference type="AlphaFoldDB" id="A0A6A5BHN2"/>
<dbReference type="GeneID" id="68115470"/>
<dbReference type="RefSeq" id="XP_044558261.1">
    <property type="nucleotide sequence ID" value="XM_044712086.1"/>
</dbReference>
<evidence type="ECO:0000313" key="2">
    <source>
        <dbReference type="EMBL" id="KAF0973548.1"/>
    </source>
</evidence>
<organism evidence="2 3">
    <name type="scientific">Naegleria fowleri</name>
    <name type="common">Brain eating amoeba</name>
    <dbReference type="NCBI Taxonomy" id="5763"/>
    <lineage>
        <taxon>Eukaryota</taxon>
        <taxon>Discoba</taxon>
        <taxon>Heterolobosea</taxon>
        <taxon>Tetramitia</taxon>
        <taxon>Eutetramitia</taxon>
        <taxon>Vahlkampfiidae</taxon>
        <taxon>Naegleria</taxon>
    </lineage>
</organism>
<name>A0A6A5BHN2_NAEFO</name>
<sequence length="231" mass="27462">MLQPHCQQHHLSSLKLKSTETNHGRNEISFIMDETSCHDEFIHNRDTYFKSSSTHRNCLMKEDIHTLVKIILMDFSNNNTSFHHPFGNNERCMDELLRLKLLLKKKFILQQKGKKKWLLNRELKYEGFIPIEFINDKQFVLNHIKKYGYGLGFASSKMKEDREFVLQVVQLNGDEIRYASFTIHNDKEVVLEAIKKEVDSFRLAPEKLRKDKKFVLEAIRLNDECLFFSFF</sequence>
<dbReference type="InterPro" id="IPR025197">
    <property type="entry name" value="DUF4116"/>
</dbReference>
<feature type="domain" description="DUF4116" evidence="1">
    <location>
        <begin position="161"/>
        <end position="209"/>
    </location>
</feature>
<evidence type="ECO:0000259" key="1">
    <source>
        <dbReference type="Pfam" id="PF13475"/>
    </source>
</evidence>
<evidence type="ECO:0000313" key="3">
    <source>
        <dbReference type="Proteomes" id="UP000444721"/>
    </source>
</evidence>
<dbReference type="VEuPathDB" id="AmoebaDB:NfTy_091030"/>
<gene>
    <name evidence="2" type="ORF">FDP41_008252</name>
</gene>
<reference evidence="2 3" key="1">
    <citation type="journal article" date="2019" name="Sci. Rep.">
        <title>Nanopore sequencing improves the draft genome of the human pathogenic amoeba Naegleria fowleri.</title>
        <authorList>
            <person name="Liechti N."/>
            <person name="Schurch N."/>
            <person name="Bruggmann R."/>
            <person name="Wittwer M."/>
        </authorList>
    </citation>
    <scope>NUCLEOTIDE SEQUENCE [LARGE SCALE GENOMIC DNA]</scope>
    <source>
        <strain evidence="2 3">ATCC 30894</strain>
    </source>
</reference>
<accession>A0A6A5BHN2</accession>